<gene>
    <name evidence="2" type="ORF">CZ674_10055</name>
</gene>
<evidence type="ECO:0000259" key="1">
    <source>
        <dbReference type="Pfam" id="PF17775"/>
    </source>
</evidence>
<proteinExistence type="predicted"/>
<dbReference type="AlphaFoldDB" id="A0A1R4G9B4"/>
<feature type="domain" description="YchJ-like middle NTF2-like" evidence="1">
    <location>
        <begin position="35"/>
        <end position="127"/>
    </location>
</feature>
<accession>A0A1R4G9B4</accession>
<dbReference type="EMBL" id="FUHU01000041">
    <property type="protein sequence ID" value="SJM64758.1"/>
    <property type="molecule type" value="Genomic_DNA"/>
</dbReference>
<evidence type="ECO:0000313" key="2">
    <source>
        <dbReference type="EMBL" id="SJM64758.1"/>
    </source>
</evidence>
<dbReference type="RefSeq" id="WP_086992416.1">
    <property type="nucleotide sequence ID" value="NZ_FUHU01000041.1"/>
</dbReference>
<dbReference type="SUPFAM" id="SSF54427">
    <property type="entry name" value="NTF2-like"/>
    <property type="match status" value="1"/>
</dbReference>
<dbReference type="Gene3D" id="3.10.450.50">
    <property type="match status" value="1"/>
</dbReference>
<protein>
    <submittedName>
        <fullName evidence="2">UPF0225 protein YchJ</fullName>
    </submittedName>
</protein>
<dbReference type="InterPro" id="IPR032710">
    <property type="entry name" value="NTF2-like_dom_sf"/>
</dbReference>
<dbReference type="OrthoDB" id="21421at2"/>
<keyword evidence="3" id="KW-1185">Reference proteome</keyword>
<evidence type="ECO:0000313" key="3">
    <source>
        <dbReference type="Proteomes" id="UP000195787"/>
    </source>
</evidence>
<name>A0A1R4G9B4_9MICO</name>
<dbReference type="Pfam" id="PF02810">
    <property type="entry name" value="SEC-C"/>
    <property type="match status" value="1"/>
</dbReference>
<dbReference type="InterPro" id="IPR004027">
    <property type="entry name" value="SEC_C_motif"/>
</dbReference>
<dbReference type="InterPro" id="IPR048469">
    <property type="entry name" value="YchJ-like_M"/>
</dbReference>
<dbReference type="GeneID" id="303173554"/>
<dbReference type="Pfam" id="PF17775">
    <property type="entry name" value="YchJ_M-like"/>
    <property type="match status" value="1"/>
</dbReference>
<dbReference type="Proteomes" id="UP000195787">
    <property type="component" value="Unassembled WGS sequence"/>
</dbReference>
<organism evidence="2 3">
    <name type="scientific">Agrococcus casei LMG 22410</name>
    <dbReference type="NCBI Taxonomy" id="1255656"/>
    <lineage>
        <taxon>Bacteria</taxon>
        <taxon>Bacillati</taxon>
        <taxon>Actinomycetota</taxon>
        <taxon>Actinomycetes</taxon>
        <taxon>Micrococcales</taxon>
        <taxon>Microbacteriaceae</taxon>
        <taxon>Agrococcus</taxon>
    </lineage>
</organism>
<reference evidence="2 3" key="1">
    <citation type="submission" date="2017-02" db="EMBL/GenBank/DDBJ databases">
        <authorList>
            <person name="Peterson S.W."/>
        </authorList>
    </citation>
    <scope>NUCLEOTIDE SEQUENCE [LARGE SCALE GENOMIC DNA]</scope>
    <source>
        <strain evidence="2 3">LMG 22410</strain>
    </source>
</reference>
<sequence length="130" mass="14634">MTAELVPFSRCPCGTGLQFGECCLPIHTGERQAPTAEALMRSRFSAFAVGNVDWLLTSWHQGTRPETLELDPGIRWLRLDIVETAGGPFDREATVEFRAHCRDADGRGELHERSRFVREQGWQYVDGVIS</sequence>